<organism evidence="3 4">
    <name type="scientific">Mogibacterium kristiansenii</name>
    <dbReference type="NCBI Taxonomy" id="2606708"/>
    <lineage>
        <taxon>Bacteria</taxon>
        <taxon>Bacillati</taxon>
        <taxon>Bacillota</taxon>
        <taxon>Clostridia</taxon>
        <taxon>Peptostreptococcales</taxon>
        <taxon>Anaerovoracaceae</taxon>
        <taxon>Mogibacterium</taxon>
    </lineage>
</organism>
<dbReference type="Proteomes" id="UP000469424">
    <property type="component" value="Unassembled WGS sequence"/>
</dbReference>
<comment type="caution">
    <text evidence="3">The sequence shown here is derived from an EMBL/GenBank/DDBJ whole genome shotgun (WGS) entry which is preliminary data.</text>
</comment>
<evidence type="ECO:0000259" key="2">
    <source>
        <dbReference type="Pfam" id="PF11706"/>
    </source>
</evidence>
<dbReference type="InterPro" id="IPR021005">
    <property type="entry name" value="Znf_CGNR"/>
</dbReference>
<dbReference type="AlphaFoldDB" id="A0A6N7XET7"/>
<evidence type="ECO:0000256" key="1">
    <source>
        <dbReference type="SAM" id="MobiDB-lite"/>
    </source>
</evidence>
<proteinExistence type="predicted"/>
<feature type="domain" description="Zinc finger CGNR" evidence="2">
    <location>
        <begin position="342"/>
        <end position="383"/>
    </location>
</feature>
<dbReference type="EMBL" id="VUNA01000001">
    <property type="protein sequence ID" value="MST69748.1"/>
    <property type="molecule type" value="Genomic_DNA"/>
</dbReference>
<dbReference type="SUPFAM" id="SSF160904">
    <property type="entry name" value="Jann2411-like"/>
    <property type="match status" value="1"/>
</dbReference>
<dbReference type="Gene3D" id="1.10.3300.10">
    <property type="entry name" value="Jann2411-like domain"/>
    <property type="match status" value="1"/>
</dbReference>
<reference evidence="3 4" key="1">
    <citation type="submission" date="2019-08" db="EMBL/GenBank/DDBJ databases">
        <title>In-depth cultivation of the pig gut microbiome towards novel bacterial diversity and tailored functional studies.</title>
        <authorList>
            <person name="Wylensek D."/>
            <person name="Hitch T.C.A."/>
            <person name="Clavel T."/>
        </authorList>
    </citation>
    <scope>NUCLEOTIDE SEQUENCE [LARGE SCALE GENOMIC DNA]</scope>
    <source>
        <strain evidence="3 4">WCA-MUC-591-APC-4B</strain>
    </source>
</reference>
<name>A0A6N7XET7_9FIRM</name>
<dbReference type="Pfam" id="PF11706">
    <property type="entry name" value="zf-CGNR"/>
    <property type="match status" value="1"/>
</dbReference>
<feature type="compositionally biased region" description="Basic and acidic residues" evidence="1">
    <location>
        <begin position="383"/>
        <end position="403"/>
    </location>
</feature>
<protein>
    <submittedName>
        <fullName evidence="3">CGNR zinc finger domain-containing protein</fullName>
    </submittedName>
</protein>
<evidence type="ECO:0000313" key="3">
    <source>
        <dbReference type="EMBL" id="MST69748.1"/>
    </source>
</evidence>
<dbReference type="InterPro" id="IPR023286">
    <property type="entry name" value="ABATE_dom_sf"/>
</dbReference>
<accession>A0A6N7XET7</accession>
<feature type="region of interest" description="Disordered" evidence="1">
    <location>
        <begin position="381"/>
        <end position="403"/>
    </location>
</feature>
<dbReference type="RefSeq" id="WP_154553312.1">
    <property type="nucleotide sequence ID" value="NZ_VUNA01000001.1"/>
</dbReference>
<evidence type="ECO:0000313" key="4">
    <source>
        <dbReference type="Proteomes" id="UP000469424"/>
    </source>
</evidence>
<gene>
    <name evidence="3" type="ORF">FYJ65_00070</name>
</gene>
<sequence>MVLSDIGFWVDNYVGTYQIEECKGTQYIVSKEFHPARGEEKELKQKRLFMDLFKNNEYILVKLANVDIDDEASILAFCNEYGLPYSSAKISDEQPGYYIMGLDVDEHTYAGWYPLYRQDSMQVYEFKRHVFSARRILNVKNEIQSPDKNYINLFKYLLPMLLYERRNFYDFDSDDPERITDTMEFQYYYLSVLNKRTGGKPSSFGKDLWSFIIEVQSIERKKNKVYITDELRDLFQRRYPNDLYRFLFDIARYDIDQMMQVEVDEFAEFQLPTDFYISDETKKHMDVLASRILSDNISELLQKVHPKMTVGEDGNISSQWDLKYLNEGILLETLVMTSSETRLKKCANPTCGKFFTPNPGRYDKIYCSHACGSIVAKRRQRLRDKEDPNRERMEPGFKNRKSD</sequence>
<keyword evidence="4" id="KW-1185">Reference proteome</keyword>